<feature type="transmembrane region" description="Helical" evidence="1">
    <location>
        <begin position="80"/>
        <end position="98"/>
    </location>
</feature>
<dbReference type="AlphaFoldDB" id="A0AAV5JHB3"/>
<feature type="transmembrane region" description="Helical" evidence="1">
    <location>
        <begin position="21"/>
        <end position="39"/>
    </location>
</feature>
<dbReference type="Proteomes" id="UP001054252">
    <property type="component" value="Unassembled WGS sequence"/>
</dbReference>
<protein>
    <submittedName>
        <fullName evidence="2">Uncharacterized protein</fullName>
    </submittedName>
</protein>
<keyword evidence="1" id="KW-0472">Membrane</keyword>
<dbReference type="EMBL" id="BPVZ01000033">
    <property type="protein sequence ID" value="GKV10907.1"/>
    <property type="molecule type" value="Genomic_DNA"/>
</dbReference>
<keyword evidence="3" id="KW-1185">Reference proteome</keyword>
<name>A0AAV5JHB3_9ROSI</name>
<reference evidence="2 3" key="1">
    <citation type="journal article" date="2021" name="Commun. Biol.">
        <title>The genome of Shorea leprosula (Dipterocarpaceae) highlights the ecological relevance of drought in aseasonal tropical rainforests.</title>
        <authorList>
            <person name="Ng K.K.S."/>
            <person name="Kobayashi M.J."/>
            <person name="Fawcett J.A."/>
            <person name="Hatakeyama M."/>
            <person name="Paape T."/>
            <person name="Ng C.H."/>
            <person name="Ang C.C."/>
            <person name="Tnah L.H."/>
            <person name="Lee C.T."/>
            <person name="Nishiyama T."/>
            <person name="Sese J."/>
            <person name="O'Brien M.J."/>
            <person name="Copetti D."/>
            <person name="Mohd Noor M.I."/>
            <person name="Ong R.C."/>
            <person name="Putra M."/>
            <person name="Sireger I.Z."/>
            <person name="Indrioko S."/>
            <person name="Kosugi Y."/>
            <person name="Izuno A."/>
            <person name="Isagi Y."/>
            <person name="Lee S.L."/>
            <person name="Shimizu K.K."/>
        </authorList>
    </citation>
    <scope>NUCLEOTIDE SEQUENCE [LARGE SCALE GENOMIC DNA]</scope>
    <source>
        <strain evidence="2">214</strain>
    </source>
</reference>
<organism evidence="2 3">
    <name type="scientific">Rubroshorea leprosula</name>
    <dbReference type="NCBI Taxonomy" id="152421"/>
    <lineage>
        <taxon>Eukaryota</taxon>
        <taxon>Viridiplantae</taxon>
        <taxon>Streptophyta</taxon>
        <taxon>Embryophyta</taxon>
        <taxon>Tracheophyta</taxon>
        <taxon>Spermatophyta</taxon>
        <taxon>Magnoliopsida</taxon>
        <taxon>eudicotyledons</taxon>
        <taxon>Gunneridae</taxon>
        <taxon>Pentapetalae</taxon>
        <taxon>rosids</taxon>
        <taxon>malvids</taxon>
        <taxon>Malvales</taxon>
        <taxon>Dipterocarpaceae</taxon>
        <taxon>Rubroshorea</taxon>
    </lineage>
</organism>
<comment type="caution">
    <text evidence="2">The sequence shown here is derived from an EMBL/GenBank/DDBJ whole genome shotgun (WGS) entry which is preliminary data.</text>
</comment>
<keyword evidence="1" id="KW-0812">Transmembrane</keyword>
<gene>
    <name evidence="2" type="ORF">SLEP1_g22212</name>
</gene>
<evidence type="ECO:0000313" key="2">
    <source>
        <dbReference type="EMBL" id="GKV10907.1"/>
    </source>
</evidence>
<sequence>MGAAQGILEKKKLLPGRKSTSLNLLTFSLFLFLVVSYSGKERDSKEAREDSKQATFQFPWRTRYLGRGPSVSWGGVHTDFWVLVVWFAGNSFMAPLIFRGGKWFHGDVKLLGKFV</sequence>
<evidence type="ECO:0000256" key="1">
    <source>
        <dbReference type="SAM" id="Phobius"/>
    </source>
</evidence>
<proteinExistence type="predicted"/>
<keyword evidence="1" id="KW-1133">Transmembrane helix</keyword>
<accession>A0AAV5JHB3</accession>
<evidence type="ECO:0000313" key="3">
    <source>
        <dbReference type="Proteomes" id="UP001054252"/>
    </source>
</evidence>